<dbReference type="CDD" id="cd07812">
    <property type="entry name" value="SRPBCC"/>
    <property type="match status" value="1"/>
</dbReference>
<proteinExistence type="predicted"/>
<dbReference type="Proteomes" id="UP000034664">
    <property type="component" value="Unassembled WGS sequence"/>
</dbReference>
<protein>
    <recommendedName>
        <fullName evidence="3">Coenzyme Q-binding protein COQ10 START domain-containing protein</fullName>
    </recommendedName>
</protein>
<comment type="caution">
    <text evidence="1">The sequence shown here is derived from an EMBL/GenBank/DDBJ whole genome shotgun (WGS) entry which is preliminary data.</text>
</comment>
<evidence type="ECO:0000313" key="1">
    <source>
        <dbReference type="EMBL" id="KKR72292.1"/>
    </source>
</evidence>
<gene>
    <name evidence="1" type="ORF">UU14_C0008G0019</name>
</gene>
<reference evidence="1 2" key="1">
    <citation type="journal article" date="2015" name="Nature">
        <title>rRNA introns, odd ribosomes, and small enigmatic genomes across a large radiation of phyla.</title>
        <authorList>
            <person name="Brown C.T."/>
            <person name="Hug L.A."/>
            <person name="Thomas B.C."/>
            <person name="Sharon I."/>
            <person name="Castelle C.J."/>
            <person name="Singh A."/>
            <person name="Wilkins M.J."/>
            <person name="Williams K.H."/>
            <person name="Banfield J.F."/>
        </authorList>
    </citation>
    <scope>NUCLEOTIDE SEQUENCE [LARGE SCALE GENOMIC DNA]</scope>
</reference>
<dbReference type="Gene3D" id="3.30.530.20">
    <property type="match status" value="1"/>
</dbReference>
<dbReference type="InterPro" id="IPR019587">
    <property type="entry name" value="Polyketide_cyclase/dehydratase"/>
</dbReference>
<dbReference type="InterPro" id="IPR023393">
    <property type="entry name" value="START-like_dom_sf"/>
</dbReference>
<dbReference type="EMBL" id="LBZM01000008">
    <property type="protein sequence ID" value="KKR72292.1"/>
    <property type="molecule type" value="Genomic_DNA"/>
</dbReference>
<dbReference type="SUPFAM" id="SSF55961">
    <property type="entry name" value="Bet v1-like"/>
    <property type="match status" value="1"/>
</dbReference>
<dbReference type="AlphaFoldDB" id="A0A0G0WAP2"/>
<organism evidence="1 2">
    <name type="scientific">Candidatus Roizmanbacteria bacterium GW2011_GWB1_40_7</name>
    <dbReference type="NCBI Taxonomy" id="1618482"/>
    <lineage>
        <taxon>Bacteria</taxon>
        <taxon>Candidatus Roizmaniibacteriota</taxon>
    </lineage>
</organism>
<evidence type="ECO:0000313" key="2">
    <source>
        <dbReference type="Proteomes" id="UP000034664"/>
    </source>
</evidence>
<name>A0A0G0WAP2_9BACT</name>
<evidence type="ECO:0008006" key="3">
    <source>
        <dbReference type="Google" id="ProtNLM"/>
    </source>
</evidence>
<accession>A0A0G0WAP2</accession>
<sequence>MNKALRHYEESVLIPASPRDLFSYIDDHKSFSSHMSKSSWMMGGGKMEVSVDEGNGRKAGSHIRLKGTALGIKLYLDEVITRYEPPLLKTWETVGIPKLLVISQYGMGIEIKPQNTSSLLRVFIDYDLPTIHTWLGQLFSGFYAKWCVRQMLKGVSIHFTK</sequence>
<dbReference type="Pfam" id="PF10604">
    <property type="entry name" value="Polyketide_cyc2"/>
    <property type="match status" value="1"/>
</dbReference>